<evidence type="ECO:0000256" key="4">
    <source>
        <dbReference type="ARBA" id="ARBA00022838"/>
    </source>
</evidence>
<dbReference type="GO" id="GO:0005634">
    <property type="term" value="C:nucleus"/>
    <property type="evidence" value="ECO:0007669"/>
    <property type="project" value="UniProtKB-SubCell"/>
</dbReference>
<evidence type="ECO:0000256" key="1">
    <source>
        <dbReference type="ARBA" id="ARBA00004123"/>
    </source>
</evidence>
<dbReference type="OMA" id="HRNVQYE"/>
<dbReference type="GO" id="GO:0051382">
    <property type="term" value="P:kinetochore assembly"/>
    <property type="evidence" value="ECO:0007669"/>
    <property type="project" value="InterPro"/>
</dbReference>
<evidence type="ECO:0000256" key="8">
    <source>
        <dbReference type="SAM" id="Coils"/>
    </source>
</evidence>
<evidence type="ECO:0000313" key="11">
    <source>
        <dbReference type="Proteomes" id="UP000314987"/>
    </source>
</evidence>
<proteinExistence type="inferred from homology"/>
<dbReference type="InterPro" id="IPR008426">
    <property type="entry name" value="CENP-H_C"/>
</dbReference>
<keyword evidence="8" id="KW-0175">Coiled coil</keyword>
<protein>
    <recommendedName>
        <fullName evidence="9">Centromere protein H C-terminal domain-containing protein</fullName>
    </recommendedName>
</protein>
<reference evidence="11" key="1">
    <citation type="submission" date="2018-12" db="EMBL/GenBank/DDBJ databases">
        <authorList>
            <person name="Yazar S."/>
        </authorList>
    </citation>
    <scope>NUCLEOTIDE SEQUENCE [LARGE SCALE GENOMIC DNA]</scope>
</reference>
<dbReference type="Pfam" id="PF05837">
    <property type="entry name" value="CENP-H"/>
    <property type="match status" value="1"/>
</dbReference>
<evidence type="ECO:0000256" key="6">
    <source>
        <dbReference type="ARBA" id="ARBA00023328"/>
    </source>
</evidence>
<dbReference type="STRING" id="29139.ENSVURP00010025427"/>
<evidence type="ECO:0000256" key="7">
    <source>
        <dbReference type="ARBA" id="ARBA00025735"/>
    </source>
</evidence>
<reference evidence="10" key="3">
    <citation type="submission" date="2025-09" db="UniProtKB">
        <authorList>
            <consortium name="Ensembl"/>
        </authorList>
    </citation>
    <scope>IDENTIFICATION</scope>
</reference>
<evidence type="ECO:0000259" key="9">
    <source>
        <dbReference type="Pfam" id="PF05837"/>
    </source>
</evidence>
<dbReference type="GO" id="GO:0007059">
    <property type="term" value="P:chromosome segregation"/>
    <property type="evidence" value="ECO:0007669"/>
    <property type="project" value="TreeGrafter"/>
</dbReference>
<dbReference type="Proteomes" id="UP000314987">
    <property type="component" value="Unassembled WGS sequence"/>
</dbReference>
<organism evidence="10 11">
    <name type="scientific">Vombatus ursinus</name>
    <name type="common">Common wombat</name>
    <dbReference type="NCBI Taxonomy" id="29139"/>
    <lineage>
        <taxon>Eukaryota</taxon>
        <taxon>Metazoa</taxon>
        <taxon>Chordata</taxon>
        <taxon>Craniata</taxon>
        <taxon>Vertebrata</taxon>
        <taxon>Euteleostomi</taxon>
        <taxon>Mammalia</taxon>
        <taxon>Metatheria</taxon>
        <taxon>Diprotodontia</taxon>
        <taxon>Vombatidae</taxon>
        <taxon>Vombatus</taxon>
    </lineage>
</organism>
<dbReference type="InterPro" id="IPR040034">
    <property type="entry name" value="CENP-H"/>
</dbReference>
<dbReference type="GO" id="GO:0000776">
    <property type="term" value="C:kinetochore"/>
    <property type="evidence" value="ECO:0007669"/>
    <property type="project" value="UniProtKB-KW"/>
</dbReference>
<comment type="similarity">
    <text evidence="7">Belongs to the CENP-H/MCM16 family.</text>
</comment>
<feature type="coiled-coil region" evidence="8">
    <location>
        <begin position="116"/>
        <end position="143"/>
    </location>
</feature>
<dbReference type="GO" id="GO:0043515">
    <property type="term" value="F:kinetochore binding"/>
    <property type="evidence" value="ECO:0007669"/>
    <property type="project" value="TreeGrafter"/>
</dbReference>
<sequence>MHLEGRTRPRHAPESLPETKCGLACPATWARRRGERKSWCGGHCGQRPPQAGMLETMPWTPAPSEPCPAAVAEMSPLQLPLIGKRVEKKRGGRRMKTAIWSGSCSGKERPTEELAEGDLLQRIEDLERKMEGVKIELEMKTLALRRVQVAHALQKKLEKKDSESESILAILKNILTLNSSILKAQQQTRDLEEKMLEVKKKRLMFKKAGEAKLLEIQAENKKKKDELNILKNSALLTKMKKSLQKEIDSTTIIQNVFQHIVMAAKIDWAADPALKALILQLEKNLSFI</sequence>
<evidence type="ECO:0000313" key="10">
    <source>
        <dbReference type="Ensembl" id="ENSVURP00010025427.1"/>
    </source>
</evidence>
<evidence type="ECO:0000256" key="3">
    <source>
        <dbReference type="ARBA" id="ARBA00022454"/>
    </source>
</evidence>
<dbReference type="PANTHER" id="PTHR48122">
    <property type="entry name" value="CENTROMERE PROTEIN H"/>
    <property type="match status" value="1"/>
</dbReference>
<accession>A0A4X2LWP9</accession>
<feature type="coiled-coil region" evidence="8">
    <location>
        <begin position="181"/>
        <end position="233"/>
    </location>
</feature>
<evidence type="ECO:0000256" key="2">
    <source>
        <dbReference type="ARBA" id="ARBA00004629"/>
    </source>
</evidence>
<dbReference type="GO" id="GO:0007052">
    <property type="term" value="P:mitotic spindle organization"/>
    <property type="evidence" value="ECO:0007669"/>
    <property type="project" value="TreeGrafter"/>
</dbReference>
<reference evidence="10" key="2">
    <citation type="submission" date="2025-08" db="UniProtKB">
        <authorList>
            <consortium name="Ensembl"/>
        </authorList>
    </citation>
    <scope>IDENTIFICATION</scope>
</reference>
<dbReference type="AlphaFoldDB" id="A0A4X2LWP9"/>
<feature type="domain" description="Centromere protein H C-terminal" evidence="9">
    <location>
        <begin position="112"/>
        <end position="282"/>
    </location>
</feature>
<name>A0A4X2LWP9_VOMUR</name>
<keyword evidence="5" id="KW-0539">Nucleus</keyword>
<keyword evidence="11" id="KW-1185">Reference proteome</keyword>
<gene>
    <name evidence="10" type="primary">CENPH</name>
</gene>
<comment type="subcellular location">
    <subcellularLocation>
        <location evidence="2">Chromosome</location>
        <location evidence="2">Centromere</location>
        <location evidence="2">Kinetochore</location>
    </subcellularLocation>
    <subcellularLocation>
        <location evidence="1">Nucleus</location>
    </subcellularLocation>
</comment>
<dbReference type="GeneTree" id="ENSGT00390000009578"/>
<dbReference type="Ensembl" id="ENSVURT00010028952.1">
    <property type="protein sequence ID" value="ENSVURP00010025427.1"/>
    <property type="gene ID" value="ENSVURG00010019467.1"/>
</dbReference>
<evidence type="ECO:0000256" key="5">
    <source>
        <dbReference type="ARBA" id="ARBA00023242"/>
    </source>
</evidence>
<keyword evidence="4" id="KW-0995">Kinetochore</keyword>
<keyword evidence="3" id="KW-0158">Chromosome</keyword>
<dbReference type="PANTHER" id="PTHR48122:SF1">
    <property type="entry name" value="CENTROMERE PROTEIN H"/>
    <property type="match status" value="1"/>
</dbReference>
<keyword evidence="6" id="KW-0137">Centromere</keyword>